<gene>
    <name evidence="2" type="ORF">FNYG_11897</name>
</gene>
<dbReference type="InterPro" id="IPR052998">
    <property type="entry name" value="Hetero-Diels-Alderase-like"/>
</dbReference>
<comment type="caution">
    <text evidence="2">The sequence shown here is derived from an EMBL/GenBank/DDBJ whole genome shotgun (WGS) entry which is preliminary data.</text>
</comment>
<dbReference type="InterPro" id="IPR011042">
    <property type="entry name" value="6-blade_b-propeller_TolB-like"/>
</dbReference>
<dbReference type="PANTHER" id="PTHR42060">
    <property type="entry name" value="NHL REPEAT-CONTAINING PROTEIN-RELATED"/>
    <property type="match status" value="1"/>
</dbReference>
<dbReference type="EMBL" id="MTQA01000197">
    <property type="protein sequence ID" value="PNP74760.1"/>
    <property type="molecule type" value="Genomic_DNA"/>
</dbReference>
<evidence type="ECO:0000313" key="2">
    <source>
        <dbReference type="EMBL" id="PNP74760.1"/>
    </source>
</evidence>
<organism evidence="2 3">
    <name type="scientific">Gibberella nygamai</name>
    <name type="common">Bean root rot disease fungus</name>
    <name type="synonym">Fusarium nygamai</name>
    <dbReference type="NCBI Taxonomy" id="42673"/>
    <lineage>
        <taxon>Eukaryota</taxon>
        <taxon>Fungi</taxon>
        <taxon>Dikarya</taxon>
        <taxon>Ascomycota</taxon>
        <taxon>Pezizomycotina</taxon>
        <taxon>Sordariomycetes</taxon>
        <taxon>Hypocreomycetidae</taxon>
        <taxon>Hypocreales</taxon>
        <taxon>Nectriaceae</taxon>
        <taxon>Fusarium</taxon>
        <taxon>Fusarium fujikuroi species complex</taxon>
    </lineage>
</organism>
<reference evidence="2 3" key="1">
    <citation type="submission" date="2017-06" db="EMBL/GenBank/DDBJ databases">
        <title>Genome of Fusarium nygamai isolate CS10214.</title>
        <authorList>
            <person name="Gardiner D.M."/>
            <person name="Obanor F."/>
            <person name="Kazan K."/>
        </authorList>
    </citation>
    <scope>NUCLEOTIDE SEQUENCE [LARGE SCALE GENOMIC DNA]</scope>
    <source>
        <strain evidence="2 3">CS10214</strain>
    </source>
</reference>
<keyword evidence="1" id="KW-0732">Signal</keyword>
<dbReference type="Proteomes" id="UP000236664">
    <property type="component" value="Unassembled WGS sequence"/>
</dbReference>
<evidence type="ECO:0000256" key="1">
    <source>
        <dbReference type="SAM" id="SignalP"/>
    </source>
</evidence>
<keyword evidence="3" id="KW-1185">Reference proteome</keyword>
<name>A0A2K0VXJ8_GIBNY</name>
<proteinExistence type="predicted"/>
<evidence type="ECO:0000313" key="3">
    <source>
        <dbReference type="Proteomes" id="UP000236664"/>
    </source>
</evidence>
<dbReference type="STRING" id="42673.A0A2K0VXJ8"/>
<dbReference type="AlphaFoldDB" id="A0A2K0VXJ8"/>
<dbReference type="OrthoDB" id="5233393at2759"/>
<feature type="chain" id="PRO_5014380674" evidence="1">
    <location>
        <begin position="18"/>
        <end position="109"/>
    </location>
</feature>
<protein>
    <submittedName>
        <fullName evidence="2">Uncharacterized protein</fullName>
    </submittedName>
</protein>
<sequence>MHYALTASLVAFIGAGAFYYSSPQPKALELVQISNIWMENVAIRSNRDLLLTTIGEGKVYSFSPHARPAASNHIFNIEGVNALSGIAEVGQDVFAVTGGVFEGMYRTTP</sequence>
<dbReference type="PANTHER" id="PTHR42060:SF3">
    <property type="entry name" value="SMP-30_GLUCONOLACTONASE_LRE-LIKE REGION DOMAIN-CONTAINING PROTEIN"/>
    <property type="match status" value="1"/>
</dbReference>
<feature type="signal peptide" evidence="1">
    <location>
        <begin position="1"/>
        <end position="17"/>
    </location>
</feature>
<dbReference type="Gene3D" id="2.120.10.30">
    <property type="entry name" value="TolB, C-terminal domain"/>
    <property type="match status" value="1"/>
</dbReference>
<accession>A0A2K0VXJ8</accession>